<dbReference type="GO" id="GO:0008234">
    <property type="term" value="F:cysteine-type peptidase activity"/>
    <property type="evidence" value="ECO:0007669"/>
    <property type="project" value="UniProtKB-KW"/>
</dbReference>
<comment type="similarity">
    <text evidence="1">Belongs to the peptidase C40 family.</text>
</comment>
<dbReference type="InterPro" id="IPR000064">
    <property type="entry name" value="NLP_P60_dom"/>
</dbReference>
<gene>
    <name evidence="9" type="ORF">J512_2016</name>
</gene>
<dbReference type="InterPro" id="IPR038765">
    <property type="entry name" value="Papain-like_cys_pep_sf"/>
</dbReference>
<keyword evidence="2" id="KW-0645">Protease</keyword>
<feature type="domain" description="NlpC/P60" evidence="8">
    <location>
        <begin position="106"/>
        <end position="246"/>
    </location>
</feature>
<dbReference type="EMBL" id="JEWH01000022">
    <property type="protein sequence ID" value="EXB05694.1"/>
    <property type="molecule type" value="Genomic_DNA"/>
</dbReference>
<dbReference type="GO" id="GO:0008270">
    <property type="term" value="F:zinc ion binding"/>
    <property type="evidence" value="ECO:0007669"/>
    <property type="project" value="TreeGrafter"/>
</dbReference>
<name>A0A009ILW3_ACIB9</name>
<dbReference type="PANTHER" id="PTHR34858:SF1">
    <property type="entry name" value="CYSO-CYSTEINE PEPTIDASE"/>
    <property type="match status" value="1"/>
</dbReference>
<dbReference type="Pfam" id="PF00877">
    <property type="entry name" value="NLPC_P60"/>
    <property type="match status" value="1"/>
</dbReference>
<evidence type="ECO:0000313" key="10">
    <source>
        <dbReference type="Proteomes" id="UP000020595"/>
    </source>
</evidence>
<evidence type="ECO:0000256" key="2">
    <source>
        <dbReference type="ARBA" id="ARBA00022670"/>
    </source>
</evidence>
<dbReference type="InterPro" id="IPR000555">
    <property type="entry name" value="JAMM/MPN+_dom"/>
</dbReference>
<dbReference type="CDD" id="cd08073">
    <property type="entry name" value="MPN_NLPC_P60"/>
    <property type="match status" value="1"/>
</dbReference>
<dbReference type="GO" id="GO:0008235">
    <property type="term" value="F:metalloexopeptidase activity"/>
    <property type="evidence" value="ECO:0007669"/>
    <property type="project" value="TreeGrafter"/>
</dbReference>
<dbReference type="GO" id="GO:0006508">
    <property type="term" value="P:proteolysis"/>
    <property type="evidence" value="ECO:0007669"/>
    <property type="project" value="UniProtKB-KW"/>
</dbReference>
<dbReference type="InterPro" id="IPR051929">
    <property type="entry name" value="VirAsm_ModProt"/>
</dbReference>
<dbReference type="PATRIC" id="fig|1310613.3.peg.1935"/>
<proteinExistence type="inferred from homology"/>
<sequence length="249" mass="29092">MIDTRLLNEIKQHAMDCYPNEACGFIVVNKYKLALTIKCRNDSPFPKTQFLINPDEYLRAEQEGEIVGVWHTHTNGNPKPTESDLAGCEVTGLPWYMLMVEKKGDEFHFNDLVEFSPTGYEAPYEGRPYVYGSFDCWTLCRDFYLREFGIELRDYPRVEKFWTNEETNYFINKYEEVGLVDVTNQPLQYGDILFIQTDGSGNPNHAAIYVGTEKILHHCEGRLSRYDAYVYGSYWLKHTVKQMRHKSKC</sequence>
<keyword evidence="7" id="KW-0482">Metalloprotease</keyword>
<dbReference type="Gene3D" id="3.40.140.10">
    <property type="entry name" value="Cytidine Deaminase, domain 2"/>
    <property type="match status" value="1"/>
</dbReference>
<evidence type="ECO:0000256" key="4">
    <source>
        <dbReference type="ARBA" id="ARBA00022801"/>
    </source>
</evidence>
<dbReference type="InterPro" id="IPR028090">
    <property type="entry name" value="JAB_dom_prok"/>
</dbReference>
<evidence type="ECO:0000256" key="1">
    <source>
        <dbReference type="ARBA" id="ARBA00007074"/>
    </source>
</evidence>
<dbReference type="Gene3D" id="3.90.1720.10">
    <property type="entry name" value="endopeptidase domain like (from Nostoc punctiforme)"/>
    <property type="match status" value="1"/>
</dbReference>
<evidence type="ECO:0000256" key="3">
    <source>
        <dbReference type="ARBA" id="ARBA00022723"/>
    </source>
</evidence>
<evidence type="ECO:0000256" key="6">
    <source>
        <dbReference type="ARBA" id="ARBA00022833"/>
    </source>
</evidence>
<dbReference type="SUPFAM" id="SSF102712">
    <property type="entry name" value="JAB1/MPN domain"/>
    <property type="match status" value="1"/>
</dbReference>
<dbReference type="Proteomes" id="UP000020595">
    <property type="component" value="Unassembled WGS sequence"/>
</dbReference>
<keyword evidence="3" id="KW-0479">Metal-binding</keyword>
<dbReference type="PROSITE" id="PS51935">
    <property type="entry name" value="NLPC_P60"/>
    <property type="match status" value="1"/>
</dbReference>
<evidence type="ECO:0000313" key="9">
    <source>
        <dbReference type="EMBL" id="EXB05694.1"/>
    </source>
</evidence>
<dbReference type="AlphaFoldDB" id="A0A009ILW3"/>
<evidence type="ECO:0000259" key="8">
    <source>
        <dbReference type="PROSITE" id="PS51935"/>
    </source>
</evidence>
<dbReference type="SUPFAM" id="SSF54001">
    <property type="entry name" value="Cysteine proteinases"/>
    <property type="match status" value="1"/>
</dbReference>
<accession>A0A009ILW3</accession>
<keyword evidence="5" id="KW-0788">Thiol protease</keyword>
<dbReference type="PANTHER" id="PTHR34858">
    <property type="entry name" value="CYSO-CYSTEINE PEPTIDASE"/>
    <property type="match status" value="1"/>
</dbReference>
<protein>
    <recommendedName>
        <fullName evidence="8">NlpC/P60 domain-containing protein</fullName>
    </recommendedName>
</protein>
<evidence type="ECO:0000256" key="5">
    <source>
        <dbReference type="ARBA" id="ARBA00022807"/>
    </source>
</evidence>
<organism evidence="9 10">
    <name type="scientific">Acinetobacter baumannii (strain 1295743)</name>
    <dbReference type="NCBI Taxonomy" id="1310613"/>
    <lineage>
        <taxon>Bacteria</taxon>
        <taxon>Pseudomonadati</taxon>
        <taxon>Pseudomonadota</taxon>
        <taxon>Gammaproteobacteria</taxon>
        <taxon>Moraxellales</taxon>
        <taxon>Moraxellaceae</taxon>
        <taxon>Acinetobacter</taxon>
        <taxon>Acinetobacter calcoaceticus/baumannii complex</taxon>
    </lineage>
</organism>
<reference evidence="9 10" key="1">
    <citation type="submission" date="2014-02" db="EMBL/GenBank/DDBJ databases">
        <title>Comparative genomics and transcriptomics to identify genetic mechanisms underlying the emergence of carbapenem resistant Acinetobacter baumannii (CRAb).</title>
        <authorList>
            <person name="Harris A.D."/>
            <person name="Johnson K.J."/>
            <person name="George J."/>
            <person name="Shefchek K."/>
            <person name="Daugherty S.C."/>
            <person name="Parankush S."/>
            <person name="Sadzewicz L."/>
            <person name="Tallon L."/>
            <person name="Sengamalay N."/>
            <person name="Hazen T.H."/>
            <person name="Rasko D.A."/>
        </authorList>
    </citation>
    <scope>NUCLEOTIDE SEQUENCE [LARGE SCALE GENOMIC DNA]</scope>
    <source>
        <strain evidence="9 10">1295743</strain>
    </source>
</reference>
<dbReference type="Pfam" id="PF14464">
    <property type="entry name" value="Prok-JAB"/>
    <property type="match status" value="1"/>
</dbReference>
<comment type="caution">
    <text evidence="9">The sequence shown here is derived from an EMBL/GenBank/DDBJ whole genome shotgun (WGS) entry which is preliminary data.</text>
</comment>
<keyword evidence="6" id="KW-0862">Zinc</keyword>
<dbReference type="SMART" id="SM00232">
    <property type="entry name" value="JAB_MPN"/>
    <property type="match status" value="1"/>
</dbReference>
<dbReference type="RefSeq" id="WP_000567460.1">
    <property type="nucleotide sequence ID" value="NZ_JEWH01000022.1"/>
</dbReference>
<evidence type="ECO:0000256" key="7">
    <source>
        <dbReference type="ARBA" id="ARBA00023049"/>
    </source>
</evidence>
<keyword evidence="4" id="KW-0378">Hydrolase</keyword>